<keyword evidence="8 14" id="KW-0675">Receptor</keyword>
<evidence type="ECO:0000256" key="10">
    <source>
        <dbReference type="PROSITE-ProRule" id="PRU01360"/>
    </source>
</evidence>
<evidence type="ECO:0000313" key="15">
    <source>
        <dbReference type="Proteomes" id="UP000805841"/>
    </source>
</evidence>
<dbReference type="InterPro" id="IPR039426">
    <property type="entry name" value="TonB-dep_rcpt-like"/>
</dbReference>
<sequence length="766" mass="83163">METSMNVKTLRPALSGLGAIASVATGACFVASDPAYAEEVTSAPKADDGTVEIPATMIEGQSEPSTSALKANTGLDRLPDTLQSTPQTVTVVPQVVIEQQQATTIDQVLKYVPGVTVATGEGNGGMNGDAFRIRGFDAKGDIYIDGLRDFGAYVRDDFATENVQVFKGSSSESFGNGTTGGAINLQSKTAHLGDSNTVQTTLGGGPQKRVVADVNHQLDGTTALRIVGMWHDQDVEGRDHVYTKRWGALGSLGFGLGTDQTFTINYMHQRGDRRPDMGVPIPTRTDGGRAYPVTEYGVPRSSFYGKESDRDVTKVDMLTLRYHKDIGDWLTLSNDTRYARYTRRMVFTPNVCMDGGGFYGLPTNTCTSSVLSGNLNTAYTVWPVYGDVQKSYGGENITTAQARFNTGPLRHEMTGGFDVYYQRNKFGTISGSSNRDGGTLLDPIFDNPEGFTLSERDSGKTRAQSWDVGVFASDRVWLTDTFSVLAGLREDSYHARSASWDTTTDGFAPWSDATTHFLSPKASLIWEPTPQQSYYISYARSFTPQGANPTYQGTVSQSEPNLEPDKNRTLEIGGKWSLLDDDLGLTAALFRVNKNRGSYNDPLTGASVAAGEEDRVQGVELGVTGKITPAWDAQASYTYMDSKILASTPSTFDPGDTVGNHVPYVSRHNLALWSTYNIAPLFALPGKVLLGGGMNYRSAYDADPTMRYGIPSATTFDAMVSYEIDRYRVALNITNLTDKLTYSSAFYYRAEVAPGRTVALSTSVEF</sequence>
<dbReference type="Gene3D" id="2.40.170.20">
    <property type="entry name" value="TonB-dependent receptor, beta-barrel domain"/>
    <property type="match status" value="1"/>
</dbReference>
<dbReference type="Pfam" id="PF07715">
    <property type="entry name" value="Plug"/>
    <property type="match status" value="1"/>
</dbReference>
<comment type="subcellular location">
    <subcellularLocation>
        <location evidence="1 10">Cell outer membrane</location>
        <topology evidence="1 10">Multi-pass membrane protein</topology>
    </subcellularLocation>
</comment>
<evidence type="ECO:0000256" key="4">
    <source>
        <dbReference type="ARBA" id="ARBA00022452"/>
    </source>
</evidence>
<name>A0ABR7Z349_9PSED</name>
<keyword evidence="6 11" id="KW-0798">TonB box</keyword>
<dbReference type="Gene3D" id="2.170.130.10">
    <property type="entry name" value="TonB-dependent receptor, plug domain"/>
    <property type="match status" value="1"/>
</dbReference>
<evidence type="ECO:0000256" key="11">
    <source>
        <dbReference type="RuleBase" id="RU003357"/>
    </source>
</evidence>
<gene>
    <name evidence="14" type="ORF">HAQ05_13920</name>
</gene>
<feature type="domain" description="TonB-dependent receptor plug" evidence="13">
    <location>
        <begin position="82"/>
        <end position="182"/>
    </location>
</feature>
<keyword evidence="5 10" id="KW-0812">Transmembrane</keyword>
<dbReference type="PROSITE" id="PS52016">
    <property type="entry name" value="TONB_DEPENDENT_REC_3"/>
    <property type="match status" value="1"/>
</dbReference>
<dbReference type="SUPFAM" id="SSF56935">
    <property type="entry name" value="Porins"/>
    <property type="match status" value="1"/>
</dbReference>
<evidence type="ECO:0000256" key="9">
    <source>
        <dbReference type="ARBA" id="ARBA00023237"/>
    </source>
</evidence>
<dbReference type="Proteomes" id="UP000805841">
    <property type="component" value="Unassembled WGS sequence"/>
</dbReference>
<dbReference type="PANTHER" id="PTHR32552">
    <property type="entry name" value="FERRICHROME IRON RECEPTOR-RELATED"/>
    <property type="match status" value="1"/>
</dbReference>
<dbReference type="Pfam" id="PF00593">
    <property type="entry name" value="TonB_dep_Rec_b-barrel"/>
    <property type="match status" value="1"/>
</dbReference>
<evidence type="ECO:0000259" key="12">
    <source>
        <dbReference type="Pfam" id="PF00593"/>
    </source>
</evidence>
<dbReference type="InterPro" id="IPR012910">
    <property type="entry name" value="Plug_dom"/>
</dbReference>
<keyword evidence="15" id="KW-1185">Reference proteome</keyword>
<evidence type="ECO:0000256" key="1">
    <source>
        <dbReference type="ARBA" id="ARBA00004571"/>
    </source>
</evidence>
<evidence type="ECO:0000259" key="13">
    <source>
        <dbReference type="Pfam" id="PF07715"/>
    </source>
</evidence>
<feature type="domain" description="TonB-dependent receptor-like beta-barrel" evidence="12">
    <location>
        <begin position="255"/>
        <end position="736"/>
    </location>
</feature>
<dbReference type="EMBL" id="JAAOCA010000016">
    <property type="protein sequence ID" value="MBD1599797.1"/>
    <property type="molecule type" value="Genomic_DNA"/>
</dbReference>
<keyword evidence="7 10" id="KW-0472">Membrane</keyword>
<evidence type="ECO:0000256" key="6">
    <source>
        <dbReference type="ARBA" id="ARBA00023077"/>
    </source>
</evidence>
<protein>
    <submittedName>
        <fullName evidence="14">TonB-dependent siderophore receptor</fullName>
    </submittedName>
</protein>
<dbReference type="InterPro" id="IPR010105">
    <property type="entry name" value="TonB_sidphr_rcpt"/>
</dbReference>
<dbReference type="InterPro" id="IPR036942">
    <property type="entry name" value="Beta-barrel_TonB_sf"/>
</dbReference>
<evidence type="ECO:0000256" key="7">
    <source>
        <dbReference type="ARBA" id="ARBA00023136"/>
    </source>
</evidence>
<proteinExistence type="inferred from homology"/>
<dbReference type="NCBIfam" id="TIGR01783">
    <property type="entry name" value="TonB-siderophor"/>
    <property type="match status" value="1"/>
</dbReference>
<keyword evidence="3 10" id="KW-0813">Transport</keyword>
<evidence type="ECO:0000256" key="8">
    <source>
        <dbReference type="ARBA" id="ARBA00023170"/>
    </source>
</evidence>
<evidence type="ECO:0000256" key="3">
    <source>
        <dbReference type="ARBA" id="ARBA00022448"/>
    </source>
</evidence>
<evidence type="ECO:0000256" key="5">
    <source>
        <dbReference type="ARBA" id="ARBA00022692"/>
    </source>
</evidence>
<comment type="caution">
    <text evidence="14">The sequence shown here is derived from an EMBL/GenBank/DDBJ whole genome shotgun (WGS) entry which is preliminary data.</text>
</comment>
<keyword evidence="4 10" id="KW-1134">Transmembrane beta strand</keyword>
<dbReference type="InterPro" id="IPR000531">
    <property type="entry name" value="Beta-barrel_TonB"/>
</dbReference>
<evidence type="ECO:0000313" key="14">
    <source>
        <dbReference type="EMBL" id="MBD1599797.1"/>
    </source>
</evidence>
<keyword evidence="9 10" id="KW-0998">Cell outer membrane</keyword>
<dbReference type="CDD" id="cd01347">
    <property type="entry name" value="ligand_gated_channel"/>
    <property type="match status" value="1"/>
</dbReference>
<dbReference type="InterPro" id="IPR037066">
    <property type="entry name" value="Plug_dom_sf"/>
</dbReference>
<reference evidence="14 15" key="1">
    <citation type="journal article" date="2020" name="Insects">
        <title>Bacteria Belonging to Pseudomonas typographi sp. nov. from the Bark Beetle Ips typographus Have Genomic Potential to Aid in the Host Ecology.</title>
        <authorList>
            <person name="Peral-Aranega E."/>
            <person name="Saati-Santamaria Z."/>
            <person name="Kolarik M."/>
            <person name="Rivas R."/>
            <person name="Garcia-Fraile P."/>
        </authorList>
    </citation>
    <scope>NUCLEOTIDE SEQUENCE [LARGE SCALE GENOMIC DNA]</scope>
    <source>
        <strain evidence="14 15">CA3A</strain>
    </source>
</reference>
<dbReference type="PANTHER" id="PTHR32552:SF83">
    <property type="entry name" value="BLR3904 PROTEIN"/>
    <property type="match status" value="1"/>
</dbReference>
<accession>A0ABR7Z349</accession>
<evidence type="ECO:0000256" key="2">
    <source>
        <dbReference type="ARBA" id="ARBA00009810"/>
    </source>
</evidence>
<organism evidence="14 15">
    <name type="scientific">Pseudomonas typographi</name>
    <dbReference type="NCBI Taxonomy" id="2715964"/>
    <lineage>
        <taxon>Bacteria</taxon>
        <taxon>Pseudomonadati</taxon>
        <taxon>Pseudomonadota</taxon>
        <taxon>Gammaproteobacteria</taxon>
        <taxon>Pseudomonadales</taxon>
        <taxon>Pseudomonadaceae</taxon>
        <taxon>Pseudomonas</taxon>
    </lineage>
</organism>
<comment type="similarity">
    <text evidence="2 10 11">Belongs to the TonB-dependent receptor family.</text>
</comment>